<evidence type="ECO:0000256" key="13">
    <source>
        <dbReference type="ARBA" id="ARBA00023157"/>
    </source>
</evidence>
<dbReference type="GO" id="GO:0005975">
    <property type="term" value="P:carbohydrate metabolic process"/>
    <property type="evidence" value="ECO:0007669"/>
    <property type="project" value="InterPro"/>
</dbReference>
<dbReference type="GO" id="GO:0004571">
    <property type="term" value="F:mannosyl-oligosaccharide 1,2-alpha-mannosidase activity"/>
    <property type="evidence" value="ECO:0007669"/>
    <property type="project" value="UniProtKB-EC"/>
</dbReference>
<evidence type="ECO:0000256" key="19">
    <source>
        <dbReference type="PIRSR" id="PIRSR601382-2"/>
    </source>
</evidence>
<evidence type="ECO:0000256" key="17">
    <source>
        <dbReference type="ARBA" id="ARBA00048605"/>
    </source>
</evidence>
<evidence type="ECO:0000256" key="14">
    <source>
        <dbReference type="ARBA" id="ARBA00023180"/>
    </source>
</evidence>
<dbReference type="PANTHER" id="PTHR11742:SF6">
    <property type="entry name" value="MANNOSYL-OLIGOSACCHARIDE ALPHA-1,2-MANNOSIDASE IA-RELATED"/>
    <property type="match status" value="1"/>
</dbReference>
<evidence type="ECO:0000256" key="1">
    <source>
        <dbReference type="ARBA" id="ARBA00001913"/>
    </source>
</evidence>
<dbReference type="EC" id="3.2.1.-" evidence="21"/>
<keyword evidence="9" id="KW-0735">Signal-anchor</keyword>
<feature type="active site" description="Proton donor" evidence="18">
    <location>
        <position position="415"/>
    </location>
</feature>
<evidence type="ECO:0000256" key="2">
    <source>
        <dbReference type="ARBA" id="ARBA00004323"/>
    </source>
</evidence>
<dbReference type="FunFam" id="1.50.10.10:FF:000017">
    <property type="entry name" value="alpha-1,2-Mannosidase"/>
    <property type="match status" value="1"/>
</dbReference>
<dbReference type="AlphaFoldDB" id="A0AAD4MUJ0"/>
<keyword evidence="14" id="KW-0325">Glycoprotein</keyword>
<evidence type="ECO:0000256" key="5">
    <source>
        <dbReference type="ARBA" id="ARBA00022692"/>
    </source>
</evidence>
<name>A0AAD4MUJ0_9BILA</name>
<evidence type="ECO:0000256" key="3">
    <source>
        <dbReference type="ARBA" id="ARBA00004922"/>
    </source>
</evidence>
<feature type="disulfide bond" evidence="20">
    <location>
        <begin position="368"/>
        <end position="401"/>
    </location>
</feature>
<comment type="similarity">
    <text evidence="4 21">Belongs to the glycosyl hydrolase 47 family.</text>
</comment>
<comment type="caution">
    <text evidence="23">The sequence shown here is derived from an EMBL/GenBank/DDBJ whole genome shotgun (WGS) entry which is preliminary data.</text>
</comment>
<keyword evidence="10 22" id="KW-1133">Transmembrane helix</keyword>
<sequence>MGLRFHAKYCFLFGGALVFGGFFFSAITVFYSQDYGSISGASPEDKGQRLRIRDSINRRVVESKYDTNRELPTNASGESINEYRRDFIKKMMLFAWSNYRTYAWGENELRPISKIGHSASVFGRASIGATIVDATDTLHIMGLMEEFNDAREWIAQSLDMKQVQTDLSVFETNIRYVGGLLSAYALSSDQVFLEKAKYVADLLLPAFNTPTGIPLALVNTRTGRAINYGWASGGCSILSEYGSLELEFTYLSKLTGNSTYREKASKVREVLAQLEKPDGLYPNYINPRTGKFCLKHVSVGALGDSFYEYLIKLWLFTNKTDSQLKSTYDDAMTAIERNLLQKSVPNQLSYFAELKGSRMEHKMDHLACFIAGMFALQSKHETDPKRQRHYLELAEQIANTCHESYIRSDVGIGPESMRFSSKLEAATNRESEMYYILRPEVIEGWFVLYRITGKQKYREWCWAAAQAIETYCKVSAGYSGIRSVYPNSRDVAHDDVQQSFFLAETLKYLYLVFASPDVISLDSWIFNTEAHPFPIQSIPAVKSEAKLPPQEVPMDANAVQR</sequence>
<dbReference type="GO" id="GO:0000139">
    <property type="term" value="C:Golgi membrane"/>
    <property type="evidence" value="ECO:0007669"/>
    <property type="project" value="UniProtKB-SubCell"/>
</dbReference>
<dbReference type="Pfam" id="PF01532">
    <property type="entry name" value="Glyco_hydro_47"/>
    <property type="match status" value="1"/>
</dbReference>
<feature type="active site" evidence="18">
    <location>
        <position position="440"/>
    </location>
</feature>
<keyword evidence="13 20" id="KW-1015">Disulfide bond</keyword>
<feature type="transmembrane region" description="Helical" evidence="22">
    <location>
        <begin position="9"/>
        <end position="31"/>
    </location>
</feature>
<dbReference type="GO" id="GO:0005783">
    <property type="term" value="C:endoplasmic reticulum"/>
    <property type="evidence" value="ECO:0007669"/>
    <property type="project" value="TreeGrafter"/>
</dbReference>
<dbReference type="InterPro" id="IPR012341">
    <property type="entry name" value="6hp_glycosidase-like_sf"/>
</dbReference>
<evidence type="ECO:0000256" key="20">
    <source>
        <dbReference type="PIRSR" id="PIRSR601382-3"/>
    </source>
</evidence>
<evidence type="ECO:0000256" key="8">
    <source>
        <dbReference type="ARBA" id="ARBA00022837"/>
    </source>
</evidence>
<evidence type="ECO:0000256" key="7">
    <source>
        <dbReference type="ARBA" id="ARBA00022801"/>
    </source>
</evidence>
<dbReference type="InterPro" id="IPR001382">
    <property type="entry name" value="Glyco_hydro_47"/>
</dbReference>
<dbReference type="Gene3D" id="1.50.10.10">
    <property type="match status" value="1"/>
</dbReference>
<dbReference type="SUPFAM" id="SSF48225">
    <property type="entry name" value="Seven-hairpin glycosidases"/>
    <property type="match status" value="1"/>
</dbReference>
<protein>
    <recommendedName>
        <fullName evidence="21">alpha-1,2-Mannosidase</fullName>
        <ecNumber evidence="21">3.2.1.-</ecNumber>
    </recommendedName>
</protein>
<dbReference type="GO" id="GO:0005509">
    <property type="term" value="F:calcium ion binding"/>
    <property type="evidence" value="ECO:0007669"/>
    <property type="project" value="InterPro"/>
</dbReference>
<keyword evidence="8 19" id="KW-0106">Calcium</keyword>
<evidence type="ECO:0000256" key="21">
    <source>
        <dbReference type="RuleBase" id="RU361193"/>
    </source>
</evidence>
<dbReference type="PRINTS" id="PR00747">
    <property type="entry name" value="GLYHDRLASE47"/>
</dbReference>
<evidence type="ECO:0000256" key="6">
    <source>
        <dbReference type="ARBA" id="ARBA00022723"/>
    </source>
</evidence>
<comment type="catalytic activity">
    <reaction evidence="17">
        <text>N(4)-(alpha-D-Man-(1-&gt;2)-alpha-D-Man-(1-&gt;2)-alpha-D-Man-(1-&gt;3)-[alpha-D-Man-(1-&gt;2)-alpha-D-Man-(1-&gt;3)-[alpha-D-Man-(1-&gt;2)-alpha-D-Man-(1-&gt;6)]-alpha-D-Man-(1-&gt;6)]-beta-D-Man-(1-&gt;4)-beta-D-GlcNAc-(1-&gt;4)-beta-D-GlcNAc)-L-asparaginyl-[protein] (N-glucan mannose isomer 9A1,2,3B1,2,3) + 4 H2O = N(4)-(alpha-D-Man-(1-&gt;3)-[alpha-D-Man-(1-&gt;3)-[alpha-D-Man-(1-&gt;6)]-alpha-D-Man-(1-&gt;6)]-beta-D-Man-(1-&gt;4)-beta-D-GlcNAc-(1-&gt;4)-beta-D-GlcNAc)-L-asparaginyl-[protein] (N-glucan mannose isomer 5A1,2) + 4 beta-D-mannose</text>
        <dbReference type="Rhea" id="RHEA:56008"/>
        <dbReference type="Rhea" id="RHEA-COMP:14356"/>
        <dbReference type="Rhea" id="RHEA-COMP:14367"/>
        <dbReference type="ChEBI" id="CHEBI:15377"/>
        <dbReference type="ChEBI" id="CHEBI:28563"/>
        <dbReference type="ChEBI" id="CHEBI:59087"/>
        <dbReference type="ChEBI" id="CHEBI:139493"/>
        <dbReference type="EC" id="3.2.1.113"/>
    </reaction>
</comment>
<feature type="binding site" evidence="19">
    <location>
        <position position="528"/>
    </location>
    <ligand>
        <name>Ca(2+)</name>
        <dbReference type="ChEBI" id="CHEBI:29108"/>
    </ligand>
</feature>
<evidence type="ECO:0000256" key="22">
    <source>
        <dbReference type="SAM" id="Phobius"/>
    </source>
</evidence>
<dbReference type="GO" id="GO:0006491">
    <property type="term" value="P:N-glycan processing"/>
    <property type="evidence" value="ECO:0007669"/>
    <property type="project" value="UniProtKB-ARBA"/>
</dbReference>
<evidence type="ECO:0000256" key="10">
    <source>
        <dbReference type="ARBA" id="ARBA00022989"/>
    </source>
</evidence>
<feature type="active site" description="Proton donor" evidence="18">
    <location>
        <position position="171"/>
    </location>
</feature>
<gene>
    <name evidence="23" type="ORF">DdX_15710</name>
</gene>
<evidence type="ECO:0000256" key="15">
    <source>
        <dbReference type="ARBA" id="ARBA00023295"/>
    </source>
</evidence>
<keyword evidence="11" id="KW-0333">Golgi apparatus</keyword>
<comment type="subcellular location">
    <subcellularLocation>
        <location evidence="2">Golgi apparatus membrane</location>
        <topology evidence="2">Single-pass type II membrane protein</topology>
    </subcellularLocation>
</comment>
<dbReference type="InterPro" id="IPR036026">
    <property type="entry name" value="Seven-hairpin_glycosidases"/>
</dbReference>
<dbReference type="EMBL" id="JAKKPZ010000105">
    <property type="protein sequence ID" value="KAI1702114.1"/>
    <property type="molecule type" value="Genomic_DNA"/>
</dbReference>
<comment type="catalytic activity">
    <reaction evidence="16">
        <text>N(4)-(alpha-D-Man-(1-&gt;2)-alpha-D-Man-(1-&gt;2)-alpha-D-Man-(1-&gt;3)-[alpha-D-Man-(1-&gt;3)-[alpha-D-Man-(1-&gt;2)-alpha-D-Man-(1-&gt;6)]-alpha-D-Man-(1-&gt;6)]-beta-D-Man-(1-&gt;4)-beta-D-GlcNAc-(1-&gt;4)-beta-D-GlcNAc)-L-asparaginyl-[protein] (N-glucan mannose isomer 8A1,2,3B1,3) + 3 H2O = N(4)-(alpha-D-Man-(1-&gt;3)-[alpha-D-Man-(1-&gt;3)-[alpha-D-Man-(1-&gt;6)]-alpha-D-Man-(1-&gt;6)]-beta-D-Man-(1-&gt;4)-beta-D-GlcNAc-(1-&gt;4)-beta-D-GlcNAc)-L-asparaginyl-[protein] (N-glucan mannose isomer 5A1,2) + 3 beta-D-mannose</text>
        <dbReference type="Rhea" id="RHEA:56028"/>
        <dbReference type="Rhea" id="RHEA-COMP:14358"/>
        <dbReference type="Rhea" id="RHEA-COMP:14367"/>
        <dbReference type="ChEBI" id="CHEBI:15377"/>
        <dbReference type="ChEBI" id="CHEBI:28563"/>
        <dbReference type="ChEBI" id="CHEBI:59087"/>
        <dbReference type="ChEBI" id="CHEBI:60628"/>
        <dbReference type="EC" id="3.2.1.113"/>
    </reaction>
</comment>
<comment type="pathway">
    <text evidence="3">Protein modification; protein glycosylation.</text>
</comment>
<feature type="active site" evidence="18">
    <location>
        <position position="304"/>
    </location>
</feature>
<evidence type="ECO:0000256" key="11">
    <source>
        <dbReference type="ARBA" id="ARBA00023034"/>
    </source>
</evidence>
<keyword evidence="24" id="KW-1185">Reference proteome</keyword>
<reference evidence="23" key="1">
    <citation type="submission" date="2022-01" db="EMBL/GenBank/DDBJ databases">
        <title>Genome Sequence Resource for Two Populations of Ditylenchus destructor, the Migratory Endoparasitic Phytonematode.</title>
        <authorList>
            <person name="Zhang H."/>
            <person name="Lin R."/>
            <person name="Xie B."/>
        </authorList>
    </citation>
    <scope>NUCLEOTIDE SEQUENCE</scope>
    <source>
        <strain evidence="23">BazhouSP</strain>
    </source>
</reference>
<accession>A0AAD4MUJ0</accession>
<keyword evidence="12 22" id="KW-0472">Membrane</keyword>
<organism evidence="23 24">
    <name type="scientific">Ditylenchus destructor</name>
    <dbReference type="NCBI Taxonomy" id="166010"/>
    <lineage>
        <taxon>Eukaryota</taxon>
        <taxon>Metazoa</taxon>
        <taxon>Ecdysozoa</taxon>
        <taxon>Nematoda</taxon>
        <taxon>Chromadorea</taxon>
        <taxon>Rhabditida</taxon>
        <taxon>Tylenchina</taxon>
        <taxon>Tylenchomorpha</taxon>
        <taxon>Sphaerularioidea</taxon>
        <taxon>Anguinidae</taxon>
        <taxon>Anguininae</taxon>
        <taxon>Ditylenchus</taxon>
    </lineage>
</organism>
<keyword evidence="6 19" id="KW-0479">Metal-binding</keyword>
<evidence type="ECO:0000256" key="4">
    <source>
        <dbReference type="ARBA" id="ARBA00007658"/>
    </source>
</evidence>
<evidence type="ECO:0000256" key="9">
    <source>
        <dbReference type="ARBA" id="ARBA00022968"/>
    </source>
</evidence>
<dbReference type="InterPro" id="IPR050749">
    <property type="entry name" value="Glycosyl_Hydrolase_47"/>
</dbReference>
<proteinExistence type="inferred from homology"/>
<evidence type="ECO:0000313" key="24">
    <source>
        <dbReference type="Proteomes" id="UP001201812"/>
    </source>
</evidence>
<evidence type="ECO:0000256" key="18">
    <source>
        <dbReference type="PIRSR" id="PIRSR601382-1"/>
    </source>
</evidence>
<evidence type="ECO:0000256" key="12">
    <source>
        <dbReference type="ARBA" id="ARBA00023136"/>
    </source>
</evidence>
<keyword evidence="5 22" id="KW-0812">Transmembrane</keyword>
<evidence type="ECO:0000256" key="16">
    <source>
        <dbReference type="ARBA" id="ARBA00047669"/>
    </source>
</evidence>
<comment type="cofactor">
    <cofactor evidence="1 19">
        <name>Ca(2+)</name>
        <dbReference type="ChEBI" id="CHEBI:29108"/>
    </cofactor>
</comment>
<dbReference type="PANTHER" id="PTHR11742">
    <property type="entry name" value="MANNOSYL-OLIGOSACCHARIDE ALPHA-1,2-MANNOSIDASE-RELATED"/>
    <property type="match status" value="1"/>
</dbReference>
<keyword evidence="7 21" id="KW-0378">Hydrolase</keyword>
<keyword evidence="15 21" id="KW-0326">Glycosidase</keyword>
<evidence type="ECO:0000313" key="23">
    <source>
        <dbReference type="EMBL" id="KAI1702114.1"/>
    </source>
</evidence>
<dbReference type="Proteomes" id="UP001201812">
    <property type="component" value="Unassembled WGS sequence"/>
</dbReference>